<feature type="region of interest" description="Disordered" evidence="1">
    <location>
        <begin position="204"/>
        <end position="227"/>
    </location>
</feature>
<evidence type="ECO:0000313" key="2">
    <source>
        <dbReference type="EMBL" id="CAB9522028.1"/>
    </source>
</evidence>
<keyword evidence="3" id="KW-1185">Reference proteome</keyword>
<evidence type="ECO:0000313" key="3">
    <source>
        <dbReference type="Proteomes" id="UP001153069"/>
    </source>
</evidence>
<proteinExistence type="predicted"/>
<sequence length="251" mass="27303">MEGSNEHYGDGQASNSRDIETPPDQLDSAVMDSLNEHTETETTQQYRDEESDATKAQVKGKEQVAKKREAKKTPTTTATTTRTGLKQEAKSEDDEGTTKIMEIGSEQNVTRATNYANLQNMQTPRHGTAQSAPRASGTPELNTGQAKCPTEPLPVAPSATWEQQAGQSPHTNSPPAMVPNQPGYAPTNHQDLMDDLLEGLAPIPVAPSTLHQDRQQARPGAYRGENLQRVQSLDFELVGNNNNDENENLTG</sequence>
<dbReference type="EMBL" id="CAICTM010001259">
    <property type="protein sequence ID" value="CAB9522028.1"/>
    <property type="molecule type" value="Genomic_DNA"/>
</dbReference>
<organism evidence="2 3">
    <name type="scientific">Seminavis robusta</name>
    <dbReference type="NCBI Taxonomy" id="568900"/>
    <lineage>
        <taxon>Eukaryota</taxon>
        <taxon>Sar</taxon>
        <taxon>Stramenopiles</taxon>
        <taxon>Ochrophyta</taxon>
        <taxon>Bacillariophyta</taxon>
        <taxon>Bacillariophyceae</taxon>
        <taxon>Bacillariophycidae</taxon>
        <taxon>Naviculales</taxon>
        <taxon>Naviculaceae</taxon>
        <taxon>Seminavis</taxon>
    </lineage>
</organism>
<comment type="caution">
    <text evidence="2">The sequence shown here is derived from an EMBL/GenBank/DDBJ whole genome shotgun (WGS) entry which is preliminary data.</text>
</comment>
<feature type="compositionally biased region" description="Low complexity" evidence="1">
    <location>
        <begin position="73"/>
        <end position="83"/>
    </location>
</feature>
<dbReference type="Proteomes" id="UP001153069">
    <property type="component" value="Unassembled WGS sequence"/>
</dbReference>
<gene>
    <name evidence="2" type="ORF">SEMRO_1261_G257030.1</name>
</gene>
<dbReference type="AlphaFoldDB" id="A0A9N8HTC5"/>
<feature type="region of interest" description="Disordered" evidence="1">
    <location>
        <begin position="1"/>
        <end position="191"/>
    </location>
</feature>
<accession>A0A9N8HTC5</accession>
<feature type="compositionally biased region" description="Polar residues" evidence="1">
    <location>
        <begin position="160"/>
        <end position="174"/>
    </location>
</feature>
<feature type="compositionally biased region" description="Polar residues" evidence="1">
    <location>
        <begin position="105"/>
        <end position="145"/>
    </location>
</feature>
<protein>
    <submittedName>
        <fullName evidence="2">Uncharacterized protein</fullName>
    </submittedName>
</protein>
<evidence type="ECO:0000256" key="1">
    <source>
        <dbReference type="SAM" id="MobiDB-lite"/>
    </source>
</evidence>
<reference evidence="2" key="1">
    <citation type="submission" date="2020-06" db="EMBL/GenBank/DDBJ databases">
        <authorList>
            <consortium name="Plant Systems Biology data submission"/>
        </authorList>
    </citation>
    <scope>NUCLEOTIDE SEQUENCE</scope>
    <source>
        <strain evidence="2">D6</strain>
    </source>
</reference>
<name>A0A9N8HTC5_9STRA</name>